<dbReference type="GO" id="GO:0005634">
    <property type="term" value="C:nucleus"/>
    <property type="evidence" value="ECO:0007669"/>
    <property type="project" value="TreeGrafter"/>
</dbReference>
<dbReference type="RefSeq" id="XP_027610555.1">
    <property type="nucleotide sequence ID" value="XM_027754754.1"/>
</dbReference>
<comment type="caution">
    <text evidence="3">The sequence shown here is derived from an EMBL/GenBank/DDBJ whole genome shotgun (WGS) entry which is preliminary data.</text>
</comment>
<accession>A0A401GBV5</accession>
<sequence length="412" mass="45318">MNQYGYMALMDDYMFLEDMGRKVGDWGREIVHGGYTTGVEGARRGRGGMDGRGRGRVRGRGRGGSGAHTRTKRDVLKMQLDFRDIEIEMLPNGMERRTLNQSTWDFKNRTALLTVEFKIHSPATPLAPSSQPDPPYTLLIHRNSLEKSLLSILQTHVCERSKSKKDKAPPSWVAPLVFPDTDVPDGFVPPTCVMRTPIDPLASLSAQFNTSMPRPGHILCAGYYKLDPSQPLSSVLKHKNFVEFPTVEVFEDGAFQGTIVDDHGTVLRDTEEERRPKRRKLNVKEGRNAINGLLGGYGSEEEGTTEELNVLDMLGGYAGSDDEGPGEDGHEQVDRAGALALNEGSAEEELFDEDAEGETDDEVEGDAQNLAALLEQLRHAGALRDPAADGVLSRFSDADEQVDWGESDGDEG</sequence>
<evidence type="ECO:0000259" key="2">
    <source>
        <dbReference type="Pfam" id="PF25790"/>
    </source>
</evidence>
<dbReference type="PANTHER" id="PTHR13483">
    <property type="entry name" value="BOX C_D SNORNA PROTEIN 1-RELATED"/>
    <property type="match status" value="1"/>
</dbReference>
<dbReference type="Pfam" id="PF25790">
    <property type="entry name" value="BCD1"/>
    <property type="match status" value="1"/>
</dbReference>
<feature type="compositionally biased region" description="Basic and acidic residues" evidence="1">
    <location>
        <begin position="41"/>
        <end position="53"/>
    </location>
</feature>
<dbReference type="InParanoid" id="A0A401GBV5"/>
<feature type="compositionally biased region" description="Acidic residues" evidence="1">
    <location>
        <begin position="398"/>
        <end position="412"/>
    </location>
</feature>
<evidence type="ECO:0000313" key="3">
    <source>
        <dbReference type="EMBL" id="GBE79642.1"/>
    </source>
</evidence>
<proteinExistence type="predicted"/>
<dbReference type="EMBL" id="BFAD01000002">
    <property type="protein sequence ID" value="GBE79642.1"/>
    <property type="molecule type" value="Genomic_DNA"/>
</dbReference>
<dbReference type="Proteomes" id="UP000287166">
    <property type="component" value="Unassembled WGS sequence"/>
</dbReference>
<dbReference type="GeneID" id="38776559"/>
<dbReference type="GO" id="GO:0000463">
    <property type="term" value="P:maturation of LSU-rRNA from tricistronic rRNA transcript (SSU-rRNA, 5.8S rRNA, LSU-rRNA)"/>
    <property type="evidence" value="ECO:0007669"/>
    <property type="project" value="TreeGrafter"/>
</dbReference>
<dbReference type="GO" id="GO:0048254">
    <property type="term" value="P:snoRNA localization"/>
    <property type="evidence" value="ECO:0007669"/>
    <property type="project" value="TreeGrafter"/>
</dbReference>
<feature type="domain" description="BCD1 alpha/beta" evidence="2">
    <location>
        <begin position="74"/>
        <end position="257"/>
    </location>
</feature>
<dbReference type="GO" id="GO:0000492">
    <property type="term" value="P:box C/D snoRNP assembly"/>
    <property type="evidence" value="ECO:0007669"/>
    <property type="project" value="TreeGrafter"/>
</dbReference>
<feature type="region of interest" description="Disordered" evidence="1">
    <location>
        <begin position="38"/>
        <end position="70"/>
    </location>
</feature>
<evidence type="ECO:0000313" key="4">
    <source>
        <dbReference type="Proteomes" id="UP000287166"/>
    </source>
</evidence>
<name>A0A401GBV5_9APHY</name>
<organism evidence="3 4">
    <name type="scientific">Sparassis crispa</name>
    <dbReference type="NCBI Taxonomy" id="139825"/>
    <lineage>
        <taxon>Eukaryota</taxon>
        <taxon>Fungi</taxon>
        <taxon>Dikarya</taxon>
        <taxon>Basidiomycota</taxon>
        <taxon>Agaricomycotina</taxon>
        <taxon>Agaricomycetes</taxon>
        <taxon>Polyporales</taxon>
        <taxon>Sparassidaceae</taxon>
        <taxon>Sparassis</taxon>
    </lineage>
</organism>
<dbReference type="AlphaFoldDB" id="A0A401GBV5"/>
<gene>
    <name evidence="3" type="ORF">SCP_0208420</name>
</gene>
<dbReference type="PANTHER" id="PTHR13483:SF11">
    <property type="entry name" value="ZINC FINGER HIT DOMAIN-CONTAINING PROTEIN 3"/>
    <property type="match status" value="1"/>
</dbReference>
<dbReference type="InterPro" id="IPR051639">
    <property type="entry name" value="BCD1"/>
</dbReference>
<keyword evidence="4" id="KW-1185">Reference proteome</keyword>
<protein>
    <recommendedName>
        <fullName evidence="2">BCD1 alpha/beta domain-containing protein</fullName>
    </recommendedName>
</protein>
<evidence type="ECO:0000256" key="1">
    <source>
        <dbReference type="SAM" id="MobiDB-lite"/>
    </source>
</evidence>
<reference evidence="3 4" key="1">
    <citation type="journal article" date="2018" name="Sci. Rep.">
        <title>Genome sequence of the cauliflower mushroom Sparassis crispa (Hanabiratake) and its association with beneficial usage.</title>
        <authorList>
            <person name="Kiyama R."/>
            <person name="Furutani Y."/>
            <person name="Kawaguchi K."/>
            <person name="Nakanishi T."/>
        </authorList>
    </citation>
    <scope>NUCLEOTIDE SEQUENCE [LARGE SCALE GENOMIC DNA]</scope>
</reference>
<dbReference type="GO" id="GO:0070761">
    <property type="term" value="C:pre-snoRNP complex"/>
    <property type="evidence" value="ECO:0007669"/>
    <property type="project" value="TreeGrafter"/>
</dbReference>
<dbReference type="InterPro" id="IPR057721">
    <property type="entry name" value="BCD1_alpha/beta"/>
</dbReference>
<feature type="region of interest" description="Disordered" evidence="1">
    <location>
        <begin position="389"/>
        <end position="412"/>
    </location>
</feature>
<dbReference type="STRING" id="139825.A0A401GBV5"/>
<dbReference type="OrthoDB" id="272357at2759"/>